<comment type="caution">
    <text evidence="7">The sequence shown here is derived from an EMBL/GenBank/DDBJ whole genome shotgun (WGS) entry which is preliminary data.</text>
</comment>
<reference evidence="7 8" key="1">
    <citation type="journal article" date="2020" name="BMC Genomics">
        <title>Intraspecific diversification of the crop wild relative Brassica cretica Lam. using demographic model selection.</title>
        <authorList>
            <person name="Kioukis A."/>
            <person name="Michalopoulou V.A."/>
            <person name="Briers L."/>
            <person name="Pirintsos S."/>
            <person name="Studholme D.J."/>
            <person name="Pavlidis P."/>
            <person name="Sarris P.F."/>
        </authorList>
    </citation>
    <scope>NUCLEOTIDE SEQUENCE [LARGE SCALE GENOMIC DNA]</scope>
    <source>
        <strain evidence="8">cv. PFS-1207/04</strain>
    </source>
</reference>
<evidence type="ECO:0000256" key="1">
    <source>
        <dbReference type="ARBA" id="ARBA00022527"/>
    </source>
</evidence>
<dbReference type="InterPro" id="IPR011009">
    <property type="entry name" value="Kinase-like_dom_sf"/>
</dbReference>
<dbReference type="InterPro" id="IPR000719">
    <property type="entry name" value="Prot_kinase_dom"/>
</dbReference>
<dbReference type="PROSITE" id="PS00108">
    <property type="entry name" value="PROTEIN_KINASE_ST"/>
    <property type="match status" value="1"/>
</dbReference>
<dbReference type="SUPFAM" id="SSF56112">
    <property type="entry name" value="Protein kinase-like (PK-like)"/>
    <property type="match status" value="1"/>
</dbReference>
<accession>A0ABQ7CSY9</accession>
<dbReference type="Pfam" id="PF00069">
    <property type="entry name" value="Pkinase"/>
    <property type="match status" value="1"/>
</dbReference>
<keyword evidence="2" id="KW-0808">Transferase</keyword>
<keyword evidence="8" id="KW-1185">Reference proteome</keyword>
<evidence type="ECO:0000256" key="3">
    <source>
        <dbReference type="ARBA" id="ARBA00022741"/>
    </source>
</evidence>
<proteinExistence type="predicted"/>
<evidence type="ECO:0000313" key="8">
    <source>
        <dbReference type="Proteomes" id="UP000266723"/>
    </source>
</evidence>
<dbReference type="EMBL" id="QGKV02000759">
    <property type="protein sequence ID" value="KAF3562753.1"/>
    <property type="molecule type" value="Genomic_DNA"/>
</dbReference>
<evidence type="ECO:0000256" key="2">
    <source>
        <dbReference type="ARBA" id="ARBA00022679"/>
    </source>
</evidence>
<protein>
    <recommendedName>
        <fullName evidence="6">Protein kinase domain-containing protein</fullName>
    </recommendedName>
</protein>
<evidence type="ECO:0000256" key="5">
    <source>
        <dbReference type="ARBA" id="ARBA00022840"/>
    </source>
</evidence>
<dbReference type="Proteomes" id="UP000266723">
    <property type="component" value="Unassembled WGS sequence"/>
</dbReference>
<evidence type="ECO:0000256" key="4">
    <source>
        <dbReference type="ARBA" id="ARBA00022777"/>
    </source>
</evidence>
<sequence>MGTTVFLTMNKDRVEPRVELRAGFVMKVLVNQKLGSTFTSLPMELIVNGVYHRDLKPKNLLLHSQGNLKISDFGLSALPEQGVTILKTTCGTPNYDALIRVTNEPYDERTPHVPDPISQLEDGADGYLQSKFYKRRSSKLHGLYPNLEGRVTHTCITCYWGKRADSRILSAKQLLELCKTNKIPCILLPREGLACRTNIYILLEYIKGGGLFDKIVNYLSSRLNYFSLKIFCYTLKEISKSDFGLSALPDQMYGLMGTNNSLKMGLMVTFSPNFISEGKMRDEAVADQI</sequence>
<gene>
    <name evidence="7" type="ORF">DY000_02012754</name>
</gene>
<keyword evidence="5" id="KW-0067">ATP-binding</keyword>
<keyword evidence="4" id="KW-0418">Kinase</keyword>
<dbReference type="InterPro" id="IPR008271">
    <property type="entry name" value="Ser/Thr_kinase_AS"/>
</dbReference>
<feature type="domain" description="Protein kinase" evidence="6">
    <location>
        <begin position="1"/>
        <end position="289"/>
    </location>
</feature>
<keyword evidence="3" id="KW-0547">Nucleotide-binding</keyword>
<dbReference type="Gene3D" id="1.10.510.10">
    <property type="entry name" value="Transferase(Phosphotransferase) domain 1"/>
    <property type="match status" value="1"/>
</dbReference>
<organism evidence="7 8">
    <name type="scientific">Brassica cretica</name>
    <name type="common">Mustard</name>
    <dbReference type="NCBI Taxonomy" id="69181"/>
    <lineage>
        <taxon>Eukaryota</taxon>
        <taxon>Viridiplantae</taxon>
        <taxon>Streptophyta</taxon>
        <taxon>Embryophyta</taxon>
        <taxon>Tracheophyta</taxon>
        <taxon>Spermatophyta</taxon>
        <taxon>Magnoliopsida</taxon>
        <taxon>eudicotyledons</taxon>
        <taxon>Gunneridae</taxon>
        <taxon>Pentapetalae</taxon>
        <taxon>rosids</taxon>
        <taxon>malvids</taxon>
        <taxon>Brassicales</taxon>
        <taxon>Brassicaceae</taxon>
        <taxon>Brassiceae</taxon>
        <taxon>Brassica</taxon>
    </lineage>
</organism>
<evidence type="ECO:0000259" key="6">
    <source>
        <dbReference type="PROSITE" id="PS50011"/>
    </source>
</evidence>
<dbReference type="PROSITE" id="PS50011">
    <property type="entry name" value="PROTEIN_KINASE_DOM"/>
    <property type="match status" value="1"/>
</dbReference>
<evidence type="ECO:0000313" key="7">
    <source>
        <dbReference type="EMBL" id="KAF3562753.1"/>
    </source>
</evidence>
<keyword evidence="1" id="KW-0723">Serine/threonine-protein kinase</keyword>
<dbReference type="PANTHER" id="PTHR43895:SF114">
    <property type="entry name" value="NON-SPECIFIC SERINE_THREONINE PROTEIN KINASE"/>
    <property type="match status" value="1"/>
</dbReference>
<name>A0ABQ7CSY9_BRACR</name>
<dbReference type="PANTHER" id="PTHR43895">
    <property type="entry name" value="CALCIUM/CALMODULIN-DEPENDENT PROTEIN KINASE KINASE-RELATED"/>
    <property type="match status" value="1"/>
</dbReference>